<accession>A0A6A6K3B7</accession>
<dbReference type="InterPro" id="IPR036259">
    <property type="entry name" value="MFS_trans_sf"/>
</dbReference>
<organism evidence="7 8">
    <name type="scientific">Hevea brasiliensis</name>
    <name type="common">Para rubber tree</name>
    <name type="synonym">Siphonia brasiliensis</name>
    <dbReference type="NCBI Taxonomy" id="3981"/>
    <lineage>
        <taxon>Eukaryota</taxon>
        <taxon>Viridiplantae</taxon>
        <taxon>Streptophyta</taxon>
        <taxon>Embryophyta</taxon>
        <taxon>Tracheophyta</taxon>
        <taxon>Spermatophyta</taxon>
        <taxon>Magnoliopsida</taxon>
        <taxon>eudicotyledons</taxon>
        <taxon>Gunneridae</taxon>
        <taxon>Pentapetalae</taxon>
        <taxon>rosids</taxon>
        <taxon>fabids</taxon>
        <taxon>Malpighiales</taxon>
        <taxon>Euphorbiaceae</taxon>
        <taxon>Crotonoideae</taxon>
        <taxon>Micrandreae</taxon>
        <taxon>Hevea</taxon>
    </lineage>
</organism>
<dbReference type="InterPro" id="IPR000109">
    <property type="entry name" value="POT_fam"/>
</dbReference>
<comment type="caution">
    <text evidence="7">The sequence shown here is derived from an EMBL/GenBank/DDBJ whole genome shotgun (WGS) entry which is preliminary data.</text>
</comment>
<dbReference type="Gene3D" id="1.20.1250.20">
    <property type="entry name" value="MFS general substrate transporter like domains"/>
    <property type="match status" value="1"/>
</dbReference>
<keyword evidence="8" id="KW-1185">Reference proteome</keyword>
<evidence type="ECO:0000313" key="7">
    <source>
        <dbReference type="EMBL" id="KAF2282678.1"/>
    </source>
</evidence>
<feature type="transmembrane region" description="Helical" evidence="6">
    <location>
        <begin position="419"/>
        <end position="443"/>
    </location>
</feature>
<comment type="subcellular location">
    <subcellularLocation>
        <location evidence="1">Membrane</location>
        <topology evidence="1">Multi-pass membrane protein</topology>
    </subcellularLocation>
</comment>
<proteinExistence type="inferred from homology"/>
<feature type="transmembrane region" description="Helical" evidence="6">
    <location>
        <begin position="134"/>
        <end position="157"/>
    </location>
</feature>
<dbReference type="EMBL" id="JAAGAX010000073">
    <property type="protein sequence ID" value="KAF2282678.1"/>
    <property type="molecule type" value="Genomic_DNA"/>
</dbReference>
<keyword evidence="5 6" id="KW-0472">Membrane</keyword>
<evidence type="ECO:0000256" key="5">
    <source>
        <dbReference type="ARBA" id="ARBA00023136"/>
    </source>
</evidence>
<keyword evidence="4 6" id="KW-1133">Transmembrane helix</keyword>
<feature type="transmembrane region" description="Helical" evidence="6">
    <location>
        <begin position="342"/>
        <end position="359"/>
    </location>
</feature>
<reference evidence="7 8" key="1">
    <citation type="journal article" date="2020" name="Mol. Plant">
        <title>The Chromosome-Based Rubber Tree Genome Provides New Insights into Spurge Genome Evolution and Rubber Biosynthesis.</title>
        <authorList>
            <person name="Liu J."/>
            <person name="Shi C."/>
            <person name="Shi C.C."/>
            <person name="Li W."/>
            <person name="Zhang Q.J."/>
            <person name="Zhang Y."/>
            <person name="Li K."/>
            <person name="Lu H.F."/>
            <person name="Shi C."/>
            <person name="Zhu S.T."/>
            <person name="Xiao Z.Y."/>
            <person name="Nan H."/>
            <person name="Yue Y."/>
            <person name="Zhu X.G."/>
            <person name="Wu Y."/>
            <person name="Hong X.N."/>
            <person name="Fan G.Y."/>
            <person name="Tong Y."/>
            <person name="Zhang D."/>
            <person name="Mao C.L."/>
            <person name="Liu Y.L."/>
            <person name="Hao S.J."/>
            <person name="Liu W.Q."/>
            <person name="Lv M.Q."/>
            <person name="Zhang H.B."/>
            <person name="Liu Y."/>
            <person name="Hu-Tang G.R."/>
            <person name="Wang J.P."/>
            <person name="Wang J.H."/>
            <person name="Sun Y.H."/>
            <person name="Ni S.B."/>
            <person name="Chen W.B."/>
            <person name="Zhang X.C."/>
            <person name="Jiao Y.N."/>
            <person name="Eichler E.E."/>
            <person name="Li G.H."/>
            <person name="Liu X."/>
            <person name="Gao L.Z."/>
        </authorList>
    </citation>
    <scope>NUCLEOTIDE SEQUENCE [LARGE SCALE GENOMIC DNA]</scope>
    <source>
        <strain evidence="8">cv. GT1</strain>
        <tissue evidence="7">Leaf</tissue>
    </source>
</reference>
<name>A0A6A6K3B7_HEVBR</name>
<evidence type="ECO:0000256" key="2">
    <source>
        <dbReference type="ARBA" id="ARBA00005982"/>
    </source>
</evidence>
<gene>
    <name evidence="7" type="ORF">GH714_043788</name>
</gene>
<dbReference type="PANTHER" id="PTHR11654">
    <property type="entry name" value="OLIGOPEPTIDE TRANSPORTER-RELATED"/>
    <property type="match status" value="1"/>
</dbReference>
<dbReference type="AlphaFoldDB" id="A0A6A6K3B7"/>
<evidence type="ECO:0000256" key="6">
    <source>
        <dbReference type="SAM" id="Phobius"/>
    </source>
</evidence>
<dbReference type="SUPFAM" id="SSF103473">
    <property type="entry name" value="MFS general substrate transporter"/>
    <property type="match status" value="1"/>
</dbReference>
<dbReference type="Proteomes" id="UP000467840">
    <property type="component" value="Unassembled WGS sequence"/>
</dbReference>
<feature type="transmembrane region" description="Helical" evidence="6">
    <location>
        <begin position="106"/>
        <end position="128"/>
    </location>
</feature>
<feature type="transmembrane region" description="Helical" evidence="6">
    <location>
        <begin position="379"/>
        <end position="398"/>
    </location>
</feature>
<dbReference type="Pfam" id="PF00854">
    <property type="entry name" value="PTR2"/>
    <property type="match status" value="1"/>
</dbReference>
<dbReference type="GO" id="GO:0016020">
    <property type="term" value="C:membrane"/>
    <property type="evidence" value="ECO:0007669"/>
    <property type="project" value="UniProtKB-SubCell"/>
</dbReference>
<evidence type="ECO:0000313" key="8">
    <source>
        <dbReference type="Proteomes" id="UP000467840"/>
    </source>
</evidence>
<protein>
    <submittedName>
        <fullName evidence="7">Uncharacterized protein</fullName>
    </submittedName>
</protein>
<feature type="transmembrane region" description="Helical" evidence="6">
    <location>
        <begin position="260"/>
        <end position="282"/>
    </location>
</feature>
<keyword evidence="3 6" id="KW-0812">Transmembrane</keyword>
<feature type="transmembrane region" description="Helical" evidence="6">
    <location>
        <begin position="302"/>
        <end position="322"/>
    </location>
</feature>
<evidence type="ECO:0000256" key="4">
    <source>
        <dbReference type="ARBA" id="ARBA00022989"/>
    </source>
</evidence>
<evidence type="ECO:0000256" key="3">
    <source>
        <dbReference type="ARBA" id="ARBA00022692"/>
    </source>
</evidence>
<dbReference type="GO" id="GO:0022857">
    <property type="term" value="F:transmembrane transporter activity"/>
    <property type="evidence" value="ECO:0007669"/>
    <property type="project" value="InterPro"/>
</dbReference>
<comment type="similarity">
    <text evidence="2">Belongs to the major facilitator superfamily. Proton-dependent oligopeptide transporter (POT/PTR) (TC 2.A.17) family.</text>
</comment>
<sequence length="469" mass="51469">MHGDGSLDRHGKPALKGATGGWRCGIKLLGLAVLSFSTQAFLLKPHGCGTTEVLCEAHASIGVAILYVSIYLIALGNGAPEPALAIFGADQFDEEDPKEQQSKNSFYSYFYVALNLGSLVAETVLVYLENMGYWVLGFWICAACAVVGYVFLVSGIFRYRHFKPSGNPISRFSQVIVASFGKMKLQVPQNGEGLYEVLGREGEISSARRILHTNDFKFLDRAAIITPKDMSLVQDKGQTPNPWHLCTVTQVEEVKCILRLLPIWCCTLLSSGVFVQLLSLFVEQGAAMDMTISKFHIPPASMTAFDIVSSSVFIILYDKFILPLIIKVTKRKPKPPSELQRMGIGLAGVTVAMIVAGIVERQRRIHAANSDKETSSLGILWQAPQYILMGTSEAFVYVAQMQFFASQTPDALKSLGISLSMSSTAIGSYIYSMILTLVMAITARNGKPGWVPSNLNHGHLERYFFSQLL</sequence>
<evidence type="ECO:0000256" key="1">
    <source>
        <dbReference type="ARBA" id="ARBA00004141"/>
    </source>
</evidence>